<accession>A0A067Q8R7</accession>
<dbReference type="Proteomes" id="UP000027265">
    <property type="component" value="Unassembled WGS sequence"/>
</dbReference>
<evidence type="ECO:0000256" key="1">
    <source>
        <dbReference type="SAM" id="MobiDB-lite"/>
    </source>
</evidence>
<feature type="compositionally biased region" description="Pro residues" evidence="1">
    <location>
        <begin position="136"/>
        <end position="145"/>
    </location>
</feature>
<reference evidence="3" key="1">
    <citation type="journal article" date="2014" name="Proc. Natl. Acad. Sci. U.S.A.">
        <title>Extensive sampling of basidiomycete genomes demonstrates inadequacy of the white-rot/brown-rot paradigm for wood decay fungi.</title>
        <authorList>
            <person name="Riley R."/>
            <person name="Salamov A.A."/>
            <person name="Brown D.W."/>
            <person name="Nagy L.G."/>
            <person name="Floudas D."/>
            <person name="Held B.W."/>
            <person name="Levasseur A."/>
            <person name="Lombard V."/>
            <person name="Morin E."/>
            <person name="Otillar R."/>
            <person name="Lindquist E.A."/>
            <person name="Sun H."/>
            <person name="LaButti K.M."/>
            <person name="Schmutz J."/>
            <person name="Jabbour D."/>
            <person name="Luo H."/>
            <person name="Baker S.E."/>
            <person name="Pisabarro A.G."/>
            <person name="Walton J.D."/>
            <person name="Blanchette R.A."/>
            <person name="Henrissat B."/>
            <person name="Martin F."/>
            <person name="Cullen D."/>
            <person name="Hibbett D.S."/>
            <person name="Grigoriev I.V."/>
        </authorList>
    </citation>
    <scope>NUCLEOTIDE SEQUENCE [LARGE SCALE GENOMIC DNA]</scope>
    <source>
        <strain evidence="3">MUCL 33604</strain>
    </source>
</reference>
<protein>
    <submittedName>
        <fullName evidence="2">Uncharacterized protein</fullName>
    </submittedName>
</protein>
<dbReference type="InParanoid" id="A0A067Q8R7"/>
<gene>
    <name evidence="2" type="ORF">JAAARDRAFT_56828</name>
</gene>
<dbReference type="AlphaFoldDB" id="A0A067Q8R7"/>
<dbReference type="HOGENOM" id="CLU_1468379_0_0_1"/>
<dbReference type="EMBL" id="KL197715">
    <property type="protein sequence ID" value="KDQ59897.1"/>
    <property type="molecule type" value="Genomic_DNA"/>
</dbReference>
<sequence length="184" mass="19595">MSSSNAFTARLAQSDRASDSYRGRAQLAYSCSGRDLKAALGNTPHRYTLSLRGLNPLAHATHTPDGSNTHSEPSRAHLASRLRSLSLCPVPRKLGTDTDTLCPQPLASSGRAHSPSIHALNIYPIPRKLGPGSVPQGPPSQPSPSAPGRKLETGVLWTGKFTKHTLCAFFPSAPGPSQARDRRT</sequence>
<name>A0A067Q8R7_9AGAM</name>
<feature type="region of interest" description="Disordered" evidence="1">
    <location>
        <begin position="58"/>
        <end position="78"/>
    </location>
</feature>
<organism evidence="2 3">
    <name type="scientific">Jaapia argillacea MUCL 33604</name>
    <dbReference type="NCBI Taxonomy" id="933084"/>
    <lineage>
        <taxon>Eukaryota</taxon>
        <taxon>Fungi</taxon>
        <taxon>Dikarya</taxon>
        <taxon>Basidiomycota</taxon>
        <taxon>Agaricomycotina</taxon>
        <taxon>Agaricomycetes</taxon>
        <taxon>Agaricomycetidae</taxon>
        <taxon>Jaapiales</taxon>
        <taxon>Jaapiaceae</taxon>
        <taxon>Jaapia</taxon>
    </lineage>
</organism>
<keyword evidence="3" id="KW-1185">Reference proteome</keyword>
<evidence type="ECO:0000313" key="3">
    <source>
        <dbReference type="Proteomes" id="UP000027265"/>
    </source>
</evidence>
<evidence type="ECO:0000313" key="2">
    <source>
        <dbReference type="EMBL" id="KDQ59897.1"/>
    </source>
</evidence>
<proteinExistence type="predicted"/>
<feature type="region of interest" description="Disordered" evidence="1">
    <location>
        <begin position="127"/>
        <end position="154"/>
    </location>
</feature>